<dbReference type="Pfam" id="PF00270">
    <property type="entry name" value="DEAD"/>
    <property type="match status" value="1"/>
</dbReference>
<dbReference type="PROSITE" id="PS51192">
    <property type="entry name" value="HELICASE_ATP_BIND_1"/>
    <property type="match status" value="1"/>
</dbReference>
<evidence type="ECO:0000259" key="14">
    <source>
        <dbReference type="PROSITE" id="PS51192"/>
    </source>
</evidence>
<dbReference type="InterPro" id="IPR014001">
    <property type="entry name" value="Helicase_ATP-bd"/>
</dbReference>
<feature type="coiled-coil region" evidence="12">
    <location>
        <begin position="1080"/>
        <end position="1120"/>
    </location>
</feature>
<dbReference type="SFLD" id="SFLDS00003">
    <property type="entry name" value="Haloacid_Dehalogenase"/>
    <property type="match status" value="1"/>
</dbReference>
<dbReference type="GO" id="GO:0003676">
    <property type="term" value="F:nucleic acid binding"/>
    <property type="evidence" value="ECO:0007669"/>
    <property type="project" value="InterPro"/>
</dbReference>
<dbReference type="EMBL" id="AWWV01015130">
    <property type="protein sequence ID" value="OMO53823.1"/>
    <property type="molecule type" value="Genomic_DNA"/>
</dbReference>
<feature type="domain" description="DEAD-box RNA helicase Q" evidence="16">
    <location>
        <begin position="597"/>
        <end position="625"/>
    </location>
</feature>
<keyword evidence="9" id="KW-1133">Transmembrane helix</keyword>
<organism evidence="17 18">
    <name type="scientific">Corchorus capsularis</name>
    <name type="common">Jute</name>
    <dbReference type="NCBI Taxonomy" id="210143"/>
    <lineage>
        <taxon>Eukaryota</taxon>
        <taxon>Viridiplantae</taxon>
        <taxon>Streptophyta</taxon>
        <taxon>Embryophyta</taxon>
        <taxon>Tracheophyta</taxon>
        <taxon>Spermatophyta</taxon>
        <taxon>Magnoliopsida</taxon>
        <taxon>eudicotyledons</taxon>
        <taxon>Gunneridae</taxon>
        <taxon>Pentapetalae</taxon>
        <taxon>rosids</taxon>
        <taxon>malvids</taxon>
        <taxon>Malvales</taxon>
        <taxon>Malvaceae</taxon>
        <taxon>Grewioideae</taxon>
        <taxon>Apeibeae</taxon>
        <taxon>Corchorus</taxon>
    </lineage>
</organism>
<proteinExistence type="inferred from homology"/>
<feature type="region of interest" description="Disordered" evidence="13">
    <location>
        <begin position="1201"/>
        <end position="1231"/>
    </location>
</feature>
<dbReference type="PROSITE" id="PS00039">
    <property type="entry name" value="DEAD_ATP_HELICASE"/>
    <property type="match status" value="1"/>
</dbReference>
<keyword evidence="6" id="KW-0378">Hydrolase</keyword>
<dbReference type="STRING" id="210143.A0A1R3G6W3"/>
<dbReference type="PROSITE" id="PS51195">
    <property type="entry name" value="Q_MOTIF"/>
    <property type="match status" value="1"/>
</dbReference>
<keyword evidence="12" id="KW-0175">Coiled coil</keyword>
<dbReference type="Pfam" id="PF00271">
    <property type="entry name" value="Helicase_C"/>
    <property type="match status" value="1"/>
</dbReference>
<reference evidence="17 18" key="1">
    <citation type="submission" date="2013-09" db="EMBL/GenBank/DDBJ databases">
        <title>Corchorus capsularis genome sequencing.</title>
        <authorList>
            <person name="Alam M."/>
            <person name="Haque M.S."/>
            <person name="Islam M.S."/>
            <person name="Emdad E.M."/>
            <person name="Islam M.M."/>
            <person name="Ahmed B."/>
            <person name="Halim A."/>
            <person name="Hossen Q.M.M."/>
            <person name="Hossain M.Z."/>
            <person name="Ahmed R."/>
            <person name="Khan M.M."/>
            <person name="Islam R."/>
            <person name="Rashid M.M."/>
            <person name="Khan S.A."/>
            <person name="Rahman M.S."/>
            <person name="Alam M."/>
        </authorList>
    </citation>
    <scope>NUCLEOTIDE SEQUENCE [LARGE SCALE GENOMIC DNA]</scope>
    <source>
        <strain evidence="18">cv. CVL-1</strain>
        <tissue evidence="17">Whole seedling</tissue>
    </source>
</reference>
<evidence type="ECO:0000256" key="6">
    <source>
        <dbReference type="ARBA" id="ARBA00022801"/>
    </source>
</evidence>
<dbReference type="GO" id="GO:0016787">
    <property type="term" value="F:hydrolase activity"/>
    <property type="evidence" value="ECO:0007669"/>
    <property type="project" value="UniProtKB-KW"/>
</dbReference>
<dbReference type="Gene3D" id="3.40.50.1000">
    <property type="entry name" value="HAD superfamily/HAD-like"/>
    <property type="match status" value="1"/>
</dbReference>
<dbReference type="SMART" id="SM00490">
    <property type="entry name" value="HELICc"/>
    <property type="match status" value="1"/>
</dbReference>
<dbReference type="PROSITE" id="PS51194">
    <property type="entry name" value="HELICASE_CTER"/>
    <property type="match status" value="1"/>
</dbReference>
<evidence type="ECO:0000256" key="5">
    <source>
        <dbReference type="ARBA" id="ARBA00022741"/>
    </source>
</evidence>
<dbReference type="Gramene" id="OMO53823">
    <property type="protein sequence ID" value="OMO53823"/>
    <property type="gene ID" value="CCACVL1_28313"/>
</dbReference>
<sequence length="1231" mass="137567">MSSLSTKTRIRGVVFDMDGTLTVPVIDFAAMYKAVLGDDEYKRIRAENPSGIDILHHIENWSPDKQRRAYQVIADYEKQGLDRLQIMPGAAELCGFLDAKKIRRGLITRNVKEAVDLFHQRFGIMFSPALSREFRPYKPDPAPLLHICTTWEVQPNEVMMVGDSLKDDVVCGKRAGALTCLLDEKGRSSQQHNNHNHNPLNSRNTIKNDIKPKTQLINLVASPASGEVSVRKGLKSKANEEKKSLSQEGFQEMLALCGLGYWMQGFRCFPWLALNFHMAYNLNLNPSTLQLVQNSGNLPMVAKPLYGILSDVLYIWGAHRIPYISIGGQALPTLMACVLLSNLGASITEVAKDALVAEYEKEDGLASLEIIGRGGGCGEVYKAELPGSGGIMIAIKKIIIQRPIDADELTDEDLQGQRKASEPMAALPPPQQKQEDSVSISKKKKQKRKRTKHDPELDRLDSLPWNSSLPDKEDENFSLFVGSGDLDGGFLSLEEIDEADYSLDVPGIKKKTSDKKSKSKKQKLSEVSEGSAEDVEAEPADAMAEEKNVKAKKKKKKSKKRKEKKTEQEKEAATVSDNKDDDEEEMLDEADASSEFYAWSELRLHPLLMKSISRLGFKEPTPIQKACIPAAAHQGKDVIGAAETGSGKTLAFGLPILQRLLEEEEKAATKMLEQKGDEAGNYAPKGVLRALIITPTRELALQVTDHLKEVAKGINVRVVPIVGGMSAEKQERLLKTRPEIIVGTPGRLWELISDGEKHLTELHSLSFFVLDEADRMVEGGHFRELQSIIDLLPMTNGVSQEQSQNTQNCVTVSSLSRKKRQTFVFSATLALSADFRKKLKRGSLKSKQSAEGLNSIEILSERAGMRPNAAIIDLTNASILAKNLEESFIECREEDKDAYLYYILSVHGEGRTIVFCTSIAALRHISSHLRILGINVSTLHAQMQQRARLKAMDRFRANEHGILVATDVAARGLDIPGVRTVVHYQLPHSAEVYVHRSGRTARASAEGCSIALISPNDSAKFASLCKSFSKESIRRFPLENSYLPEVMKRVSLARQIDKILRKDSQERANKSWLERSAESLELVMDNYDSEEERVKNIKQKKASSTQLKKLQQELSSMLSQPLCPKTFSHRYPAAGGVTHLIQNQFEELAKQNVDSNLASGENKRRKMVVIGQDCLEPLQALRNAGREVHLDIKEMAEKRRNVESLRRKRKEEKKRLRDQRRKQKKNLQGRQ</sequence>
<dbReference type="Proteomes" id="UP000188268">
    <property type="component" value="Unassembled WGS sequence"/>
</dbReference>
<accession>A0A1R3G6W3</accession>
<keyword evidence="10" id="KW-0472">Membrane</keyword>
<dbReference type="GO" id="GO:0005829">
    <property type="term" value="C:cytosol"/>
    <property type="evidence" value="ECO:0007669"/>
    <property type="project" value="TreeGrafter"/>
</dbReference>
<evidence type="ECO:0008006" key="19">
    <source>
        <dbReference type="Google" id="ProtNLM"/>
    </source>
</evidence>
<evidence type="ECO:0000256" key="12">
    <source>
        <dbReference type="SAM" id="Coils"/>
    </source>
</evidence>
<evidence type="ECO:0000256" key="4">
    <source>
        <dbReference type="ARBA" id="ARBA00022692"/>
    </source>
</evidence>
<dbReference type="InterPro" id="IPR050079">
    <property type="entry name" value="DEAD_box_RNA_helicase"/>
</dbReference>
<dbReference type="SUPFAM" id="SSF52540">
    <property type="entry name" value="P-loop containing nucleoside triphosphate hydrolases"/>
    <property type="match status" value="1"/>
</dbReference>
<dbReference type="Gene3D" id="1.10.260.80">
    <property type="match status" value="1"/>
</dbReference>
<feature type="short sequence motif" description="Q motif" evidence="11">
    <location>
        <begin position="597"/>
        <end position="625"/>
    </location>
</feature>
<feature type="domain" description="Helicase C-terminal" evidence="15">
    <location>
        <begin position="883"/>
        <end position="1044"/>
    </location>
</feature>
<evidence type="ECO:0000259" key="15">
    <source>
        <dbReference type="PROSITE" id="PS51194"/>
    </source>
</evidence>
<feature type="region of interest" description="Disordered" evidence="13">
    <location>
        <begin position="411"/>
        <end position="471"/>
    </location>
</feature>
<keyword evidence="5" id="KW-0547">Nucleotide-binding</keyword>
<dbReference type="InterPro" id="IPR006439">
    <property type="entry name" value="HAD-SF_hydro_IA"/>
</dbReference>
<name>A0A1R3G6W3_COCAP</name>
<feature type="domain" description="Helicase ATP-binding" evidence="14">
    <location>
        <begin position="629"/>
        <end position="847"/>
    </location>
</feature>
<dbReference type="InterPro" id="IPR014014">
    <property type="entry name" value="RNA_helicase_DEAD_Q_motif"/>
</dbReference>
<dbReference type="SMART" id="SM00487">
    <property type="entry name" value="DEXDc"/>
    <property type="match status" value="1"/>
</dbReference>
<comment type="caution">
    <text evidence="17">The sequence shown here is derived from an EMBL/GenBank/DDBJ whole genome shotgun (WGS) entry which is preliminary data.</text>
</comment>
<evidence type="ECO:0000256" key="3">
    <source>
        <dbReference type="ARBA" id="ARBA00022448"/>
    </source>
</evidence>
<dbReference type="AlphaFoldDB" id="A0A1R3G6W3"/>
<dbReference type="GO" id="GO:0005524">
    <property type="term" value="F:ATP binding"/>
    <property type="evidence" value="ECO:0007669"/>
    <property type="project" value="UniProtKB-KW"/>
</dbReference>
<evidence type="ECO:0000256" key="13">
    <source>
        <dbReference type="SAM" id="MobiDB-lite"/>
    </source>
</evidence>
<dbReference type="SUPFAM" id="SSF56784">
    <property type="entry name" value="HAD-like"/>
    <property type="match status" value="1"/>
</dbReference>
<dbReference type="CDD" id="cd18787">
    <property type="entry name" value="SF2_C_DEAD"/>
    <property type="match status" value="1"/>
</dbReference>
<dbReference type="PANTHER" id="PTHR47959:SF1">
    <property type="entry name" value="ATP-DEPENDENT RNA HELICASE DBPA"/>
    <property type="match status" value="1"/>
</dbReference>
<dbReference type="InterPro" id="IPR027417">
    <property type="entry name" value="P-loop_NTPase"/>
</dbReference>
<dbReference type="GO" id="GO:0003724">
    <property type="term" value="F:RNA helicase activity"/>
    <property type="evidence" value="ECO:0007669"/>
    <property type="project" value="InterPro"/>
</dbReference>
<dbReference type="InterPro" id="IPR036259">
    <property type="entry name" value="MFS_trans_sf"/>
</dbReference>
<feature type="compositionally biased region" description="Basic residues" evidence="13">
    <location>
        <begin position="508"/>
        <end position="522"/>
    </location>
</feature>
<dbReference type="InterPro" id="IPR011545">
    <property type="entry name" value="DEAD/DEAH_box_helicase_dom"/>
</dbReference>
<feature type="compositionally biased region" description="Basic residues" evidence="13">
    <location>
        <begin position="1206"/>
        <end position="1231"/>
    </location>
</feature>
<evidence type="ECO:0000256" key="7">
    <source>
        <dbReference type="ARBA" id="ARBA00022806"/>
    </source>
</evidence>
<dbReference type="InterPro" id="IPR023214">
    <property type="entry name" value="HAD_sf"/>
</dbReference>
<comment type="similarity">
    <text evidence="2">Belongs to the major facilitator superfamily. Folate-biopterin transporter (TC 2.A.71) family.</text>
</comment>
<comment type="subcellular location">
    <subcellularLocation>
        <location evidence="1">Membrane</location>
        <topology evidence="1">Multi-pass membrane protein</topology>
    </subcellularLocation>
</comment>
<feature type="compositionally biased region" description="Basic residues" evidence="13">
    <location>
        <begin position="550"/>
        <end position="563"/>
    </location>
</feature>
<keyword evidence="8" id="KW-0067">ATP-binding</keyword>
<dbReference type="Pfam" id="PF00702">
    <property type="entry name" value="Hydrolase"/>
    <property type="match status" value="1"/>
</dbReference>
<dbReference type="CDD" id="cd17946">
    <property type="entry name" value="DEADc_DDX24"/>
    <property type="match status" value="1"/>
</dbReference>
<feature type="compositionally biased region" description="Acidic residues" evidence="13">
    <location>
        <begin position="579"/>
        <end position="589"/>
    </location>
</feature>
<evidence type="ECO:0000256" key="9">
    <source>
        <dbReference type="ARBA" id="ARBA00022989"/>
    </source>
</evidence>
<evidence type="ECO:0000313" key="18">
    <source>
        <dbReference type="Proteomes" id="UP000188268"/>
    </source>
</evidence>
<dbReference type="InterPro" id="IPR001650">
    <property type="entry name" value="Helicase_C-like"/>
</dbReference>
<keyword evidence="18" id="KW-1185">Reference proteome</keyword>
<dbReference type="PANTHER" id="PTHR47959">
    <property type="entry name" value="ATP-DEPENDENT RNA HELICASE RHLE-RELATED"/>
    <property type="match status" value="1"/>
</dbReference>
<evidence type="ECO:0000256" key="2">
    <source>
        <dbReference type="ARBA" id="ARBA00007015"/>
    </source>
</evidence>
<protein>
    <recommendedName>
        <fullName evidence="19">DEAD-box ATP-dependent RNA helicase 13</fullName>
    </recommendedName>
</protein>
<dbReference type="InterPro" id="IPR039309">
    <property type="entry name" value="BT1"/>
</dbReference>
<feature type="region of interest" description="Disordered" evidence="13">
    <location>
        <begin position="505"/>
        <end position="589"/>
    </location>
</feature>
<dbReference type="Gene3D" id="3.40.50.300">
    <property type="entry name" value="P-loop containing nucleotide triphosphate hydrolases"/>
    <property type="match status" value="2"/>
</dbReference>
<keyword evidence="7" id="KW-0347">Helicase</keyword>
<dbReference type="OrthoDB" id="4310724at2759"/>
<evidence type="ECO:0000256" key="10">
    <source>
        <dbReference type="ARBA" id="ARBA00023136"/>
    </source>
</evidence>
<feature type="compositionally biased region" description="Basic residues" evidence="13">
    <location>
        <begin position="441"/>
        <end position="452"/>
    </location>
</feature>
<dbReference type="GO" id="GO:0016020">
    <property type="term" value="C:membrane"/>
    <property type="evidence" value="ECO:0007669"/>
    <property type="project" value="UniProtKB-SubCell"/>
</dbReference>
<gene>
    <name evidence="17" type="ORF">CCACVL1_28313</name>
</gene>
<evidence type="ECO:0000313" key="17">
    <source>
        <dbReference type="EMBL" id="OMO53823.1"/>
    </source>
</evidence>
<keyword evidence="4" id="KW-0812">Transmembrane</keyword>
<evidence type="ECO:0000256" key="11">
    <source>
        <dbReference type="PROSITE-ProRule" id="PRU00552"/>
    </source>
</evidence>
<dbReference type="SUPFAM" id="SSF103473">
    <property type="entry name" value="MFS general substrate transporter"/>
    <property type="match status" value="1"/>
</dbReference>
<evidence type="ECO:0000256" key="8">
    <source>
        <dbReference type="ARBA" id="ARBA00022840"/>
    </source>
</evidence>
<feature type="region of interest" description="Disordered" evidence="13">
    <location>
        <begin position="186"/>
        <end position="205"/>
    </location>
</feature>
<dbReference type="NCBIfam" id="TIGR01549">
    <property type="entry name" value="HAD-SF-IA-v1"/>
    <property type="match status" value="1"/>
</dbReference>
<dbReference type="InterPro" id="IPR036412">
    <property type="entry name" value="HAD-like_sf"/>
</dbReference>
<dbReference type="Pfam" id="PF03092">
    <property type="entry name" value="BT1"/>
    <property type="match status" value="1"/>
</dbReference>
<dbReference type="SFLD" id="SFLDG01129">
    <property type="entry name" value="C1.5:_HAD__Beta-PGM__Phosphata"/>
    <property type="match status" value="1"/>
</dbReference>
<keyword evidence="3" id="KW-0813">Transport</keyword>
<evidence type="ECO:0000259" key="16">
    <source>
        <dbReference type="PROSITE" id="PS51195"/>
    </source>
</evidence>
<dbReference type="InterPro" id="IPR000629">
    <property type="entry name" value="RNA-helicase_DEAD-box_CS"/>
</dbReference>
<dbReference type="FunFam" id="3.40.50.1000:FF:000113">
    <property type="entry name" value="Putative haloacid dehalogenase-like hydrolase"/>
    <property type="match status" value="1"/>
</dbReference>
<dbReference type="FunFam" id="1.10.260.80:FF:000001">
    <property type="entry name" value="Haloacid dehalogenase-like hydrolase domain-containing protein"/>
    <property type="match status" value="1"/>
</dbReference>
<evidence type="ECO:0000256" key="1">
    <source>
        <dbReference type="ARBA" id="ARBA00004141"/>
    </source>
</evidence>